<dbReference type="GO" id="GO:1904262">
    <property type="term" value="P:negative regulation of TORC1 signaling"/>
    <property type="evidence" value="ECO:0007669"/>
    <property type="project" value="TreeGrafter"/>
</dbReference>
<evidence type="ECO:0000313" key="6">
    <source>
        <dbReference type="Proteomes" id="UP000283509"/>
    </source>
</evidence>
<dbReference type="GO" id="GO:0005737">
    <property type="term" value="C:cytoplasm"/>
    <property type="evidence" value="ECO:0007669"/>
    <property type="project" value="UniProtKB-SubCell"/>
</dbReference>
<evidence type="ECO:0000256" key="2">
    <source>
        <dbReference type="ARBA" id="ARBA00008350"/>
    </source>
</evidence>
<dbReference type="GO" id="GO:0070728">
    <property type="term" value="F:L-leucine binding"/>
    <property type="evidence" value="ECO:0007669"/>
    <property type="project" value="TreeGrafter"/>
</dbReference>
<keyword evidence="6" id="KW-1185">Reference proteome</keyword>
<evidence type="ECO:0000256" key="4">
    <source>
        <dbReference type="SAM" id="MobiDB-lite"/>
    </source>
</evidence>
<dbReference type="GO" id="GO:0071233">
    <property type="term" value="P:cellular response to L-leucine"/>
    <property type="evidence" value="ECO:0007669"/>
    <property type="project" value="TreeGrafter"/>
</dbReference>
<dbReference type="GO" id="GO:1901031">
    <property type="term" value="P:regulation of response to reactive oxygen species"/>
    <property type="evidence" value="ECO:0007669"/>
    <property type="project" value="InterPro"/>
</dbReference>
<dbReference type="PANTHER" id="PTHR12474">
    <property type="entry name" value="P53 REGULATED PA26 NUCLEAR PROTEIN SESTRIN"/>
    <property type="match status" value="1"/>
</dbReference>
<dbReference type="AlphaFoldDB" id="A0A3R7M8U9"/>
<evidence type="ECO:0000256" key="1">
    <source>
        <dbReference type="ARBA" id="ARBA00004496"/>
    </source>
</evidence>
<dbReference type="PANTHER" id="PTHR12474:SF0">
    <property type="entry name" value="SESTRIN HOMOLOG"/>
    <property type="match status" value="1"/>
</dbReference>
<dbReference type="InterPro" id="IPR029032">
    <property type="entry name" value="AhpD-like"/>
</dbReference>
<dbReference type="OrthoDB" id="337464at2759"/>
<comment type="similarity">
    <text evidence="2">Belongs to the sestrin family.</text>
</comment>
<dbReference type="GO" id="GO:0016239">
    <property type="term" value="P:positive regulation of macroautophagy"/>
    <property type="evidence" value="ECO:0007669"/>
    <property type="project" value="TreeGrafter"/>
</dbReference>
<dbReference type="Proteomes" id="UP000283509">
    <property type="component" value="Unassembled WGS sequence"/>
</dbReference>
<keyword evidence="3" id="KW-0963">Cytoplasm</keyword>
<dbReference type="GO" id="GO:1990253">
    <property type="term" value="P:cellular response to leucine starvation"/>
    <property type="evidence" value="ECO:0007669"/>
    <property type="project" value="TreeGrafter"/>
</dbReference>
<protein>
    <submittedName>
        <fullName evidence="5">P53 regulated pa26 nuclear protein sestrin</fullName>
    </submittedName>
</protein>
<feature type="region of interest" description="Disordered" evidence="4">
    <location>
        <begin position="108"/>
        <end position="140"/>
    </location>
</feature>
<reference evidence="5 6" key="2">
    <citation type="submission" date="2019-01" db="EMBL/GenBank/DDBJ databases">
        <title>The decoding of complex shrimp genome reveals the adaptation for benthos swimmer, frequently molting mechanism and breeding impact on genome.</title>
        <authorList>
            <person name="Sun Y."/>
            <person name="Gao Y."/>
            <person name="Yu Y."/>
        </authorList>
    </citation>
    <scope>NUCLEOTIDE SEQUENCE [LARGE SCALE GENOMIC DNA]</scope>
    <source>
        <tissue evidence="5">Muscle</tissue>
    </source>
</reference>
<feature type="compositionally biased region" description="Polar residues" evidence="4">
    <location>
        <begin position="127"/>
        <end position="138"/>
    </location>
</feature>
<dbReference type="Pfam" id="PF04636">
    <property type="entry name" value="PA26"/>
    <property type="match status" value="2"/>
</dbReference>
<reference evidence="5 6" key="1">
    <citation type="submission" date="2018-04" db="EMBL/GenBank/DDBJ databases">
        <authorList>
            <person name="Zhang X."/>
            <person name="Yuan J."/>
            <person name="Li F."/>
            <person name="Xiang J."/>
        </authorList>
    </citation>
    <scope>NUCLEOTIDE SEQUENCE [LARGE SCALE GENOMIC DNA]</scope>
    <source>
        <tissue evidence="5">Muscle</tissue>
    </source>
</reference>
<dbReference type="SUPFAM" id="SSF69118">
    <property type="entry name" value="AhpD-like"/>
    <property type="match status" value="1"/>
</dbReference>
<dbReference type="InterPro" id="IPR006730">
    <property type="entry name" value="Sestrin"/>
</dbReference>
<proteinExistence type="inferred from homology"/>
<dbReference type="EMBL" id="QCYY01001694">
    <property type="protein sequence ID" value="ROT76108.1"/>
    <property type="molecule type" value="Genomic_DNA"/>
</dbReference>
<dbReference type="GO" id="GO:0016684">
    <property type="term" value="F:oxidoreductase activity, acting on peroxide as acceptor"/>
    <property type="evidence" value="ECO:0007669"/>
    <property type="project" value="TreeGrafter"/>
</dbReference>
<feature type="compositionally biased region" description="Polar residues" evidence="4">
    <location>
        <begin position="108"/>
        <end position="120"/>
    </location>
</feature>
<dbReference type="STRING" id="6689.A0A3R7M8U9"/>
<gene>
    <name evidence="5" type="ORF">C7M84_005322</name>
</gene>
<comment type="caution">
    <text evidence="5">The sequence shown here is derived from an EMBL/GenBank/DDBJ whole genome shotgun (WGS) entry which is preliminary data.</text>
</comment>
<evidence type="ECO:0000256" key="3">
    <source>
        <dbReference type="ARBA" id="ARBA00022490"/>
    </source>
</evidence>
<comment type="subcellular location">
    <subcellularLocation>
        <location evidence="1">Cytoplasm</location>
    </subcellularLocation>
</comment>
<sequence>MQALLGDFRSAGGDTRWLAGLHHAPPKFSALASINNILAHQPWLLSPQHIQQLTKGEDSWSLGELCQALCIMTHFHALATFLHGCGLSTYTIPKKEKDVITVDRNTCSSKVSSPCLQSRQPCPEAPESSTTNSSCKLNSRSDIRKSGTVNETRHKQRVYAHLTLNPGFTYEDFNCNDESRIPSLSIQEYNWQDHGYAMCSRLAGEVGAFLDERFTSALTVAHVPTQTHRCARVRRPIFVSAVTLSSVCLRPCSVDALSFAEVSVGAPSVLVCRLSKSLGSSLFSSSWAVW</sequence>
<evidence type="ECO:0000313" key="5">
    <source>
        <dbReference type="EMBL" id="ROT76108.1"/>
    </source>
</evidence>
<name>A0A3R7M8U9_PENVA</name>
<dbReference type="GO" id="GO:0005634">
    <property type="term" value="C:nucleus"/>
    <property type="evidence" value="ECO:0007669"/>
    <property type="project" value="InterPro"/>
</dbReference>
<organism evidence="5 6">
    <name type="scientific">Penaeus vannamei</name>
    <name type="common">Whiteleg shrimp</name>
    <name type="synonym">Litopenaeus vannamei</name>
    <dbReference type="NCBI Taxonomy" id="6689"/>
    <lineage>
        <taxon>Eukaryota</taxon>
        <taxon>Metazoa</taxon>
        <taxon>Ecdysozoa</taxon>
        <taxon>Arthropoda</taxon>
        <taxon>Crustacea</taxon>
        <taxon>Multicrustacea</taxon>
        <taxon>Malacostraca</taxon>
        <taxon>Eumalacostraca</taxon>
        <taxon>Eucarida</taxon>
        <taxon>Decapoda</taxon>
        <taxon>Dendrobranchiata</taxon>
        <taxon>Penaeoidea</taxon>
        <taxon>Penaeidae</taxon>
        <taxon>Penaeus</taxon>
    </lineage>
</organism>
<accession>A0A3R7M8U9</accession>